<dbReference type="GO" id="GO:1990060">
    <property type="term" value="C:maltose transport complex"/>
    <property type="evidence" value="ECO:0007669"/>
    <property type="project" value="TreeGrafter"/>
</dbReference>
<evidence type="ECO:0000313" key="3">
    <source>
        <dbReference type="Proteomes" id="UP000436468"/>
    </source>
</evidence>
<comment type="caution">
    <text evidence="2">The sequence shown here is derived from an EMBL/GenBank/DDBJ whole genome shotgun (WGS) entry which is preliminary data.</text>
</comment>
<feature type="domain" description="ABC transporter" evidence="1">
    <location>
        <begin position="28"/>
        <end position="59"/>
    </location>
</feature>
<accession>A0A844T6H2</accession>
<evidence type="ECO:0000259" key="1">
    <source>
        <dbReference type="Pfam" id="PF00005"/>
    </source>
</evidence>
<dbReference type="PANTHER" id="PTHR43875:SF3">
    <property type="entry name" value="MALTOSE_MALTODEXTRIN IMPORT ATP-BINDING PROTEIN MALK"/>
    <property type="match status" value="1"/>
</dbReference>
<evidence type="ECO:0000313" key="2">
    <source>
        <dbReference type="EMBL" id="MVT70230.1"/>
    </source>
</evidence>
<gene>
    <name evidence="2" type="ORF">GPL21_34675</name>
</gene>
<dbReference type="RefSeq" id="WP_157348218.1">
    <property type="nucleotide sequence ID" value="NZ_WQNF01000040.1"/>
</dbReference>
<dbReference type="GO" id="GO:0015423">
    <property type="term" value="F:ABC-type maltose transporter activity"/>
    <property type="evidence" value="ECO:0007669"/>
    <property type="project" value="TreeGrafter"/>
</dbReference>
<dbReference type="GO" id="GO:0055052">
    <property type="term" value="C:ATP-binding cassette (ABC) transporter complex, substrate-binding subunit-containing"/>
    <property type="evidence" value="ECO:0007669"/>
    <property type="project" value="TreeGrafter"/>
</dbReference>
<dbReference type="InterPro" id="IPR003439">
    <property type="entry name" value="ABC_transporter-like_ATP-bd"/>
</dbReference>
<dbReference type="SUPFAM" id="SSF52540">
    <property type="entry name" value="P-loop containing nucleoside triphosphate hydrolases"/>
    <property type="match status" value="1"/>
</dbReference>
<dbReference type="PANTHER" id="PTHR43875">
    <property type="entry name" value="MALTODEXTRIN IMPORT ATP-BINDING PROTEIN MSMX"/>
    <property type="match status" value="1"/>
</dbReference>
<name>A0A844T6H2_9BRAD</name>
<dbReference type="Proteomes" id="UP000436468">
    <property type="component" value="Unassembled WGS sequence"/>
</dbReference>
<keyword evidence="2" id="KW-0067">ATP-binding</keyword>
<dbReference type="InterPro" id="IPR047641">
    <property type="entry name" value="ABC_transpr_MalK/UgpC-like"/>
</dbReference>
<keyword evidence="2" id="KW-0547">Nucleotide-binding</keyword>
<dbReference type="GO" id="GO:0005524">
    <property type="term" value="F:ATP binding"/>
    <property type="evidence" value="ECO:0007669"/>
    <property type="project" value="UniProtKB-KW"/>
</dbReference>
<dbReference type="EMBL" id="WQNF01000040">
    <property type="protein sequence ID" value="MVT70230.1"/>
    <property type="molecule type" value="Genomic_DNA"/>
</dbReference>
<dbReference type="AlphaFoldDB" id="A0A844T6H2"/>
<dbReference type="InterPro" id="IPR027417">
    <property type="entry name" value="P-loop_NTPase"/>
</dbReference>
<dbReference type="Gene3D" id="3.40.50.300">
    <property type="entry name" value="P-loop containing nucleotide triphosphate hydrolases"/>
    <property type="match status" value="1"/>
</dbReference>
<reference evidence="2 3" key="1">
    <citation type="submission" date="2019-12" db="EMBL/GenBank/DDBJ databases">
        <title>Draft genome sequences Bradyrhizobium cajani AMBPC1010, Bradyrhizobium pachyrhizi AMBPC1040 and Bradyrhizobium yuanmingense ALSPC3051, three plant growth promoting strains isolated from nodules of Cajanus cajan L. in Dominican Republic.</title>
        <authorList>
            <person name="Flores-Felix J.D."/>
            <person name="Araujo J."/>
            <person name="Diaz-Alcantara C."/>
            <person name="Gonzalez-Andres F."/>
            <person name="Velazquez E."/>
        </authorList>
    </citation>
    <scope>NUCLEOTIDE SEQUENCE [LARGE SCALE GENOMIC DNA]</scope>
    <source>
        <strain evidence="2 3">1040</strain>
    </source>
</reference>
<dbReference type="GO" id="GO:0016887">
    <property type="term" value="F:ATP hydrolysis activity"/>
    <property type="evidence" value="ECO:0007669"/>
    <property type="project" value="InterPro"/>
</dbReference>
<keyword evidence="3" id="KW-1185">Reference proteome</keyword>
<proteinExistence type="predicted"/>
<protein>
    <submittedName>
        <fullName evidence="2">ATP-binding cassette domain-containing protein</fullName>
    </submittedName>
</protein>
<sequence>MDPPDRGERDGRCRFDGVSKAYGTIRILRNIDLTIDHGEFVVFVGPSGSCKSTLLRMIGWAGADWRWRLLIDNEVVNDVDAADRNLGKVLRLSSVTNIYGSARKESVVTKAPAPELLNRSGNIRLAASPADRHLFMMNGKALRRLQAPGKWS</sequence>
<dbReference type="Pfam" id="PF00005">
    <property type="entry name" value="ABC_tran"/>
    <property type="match status" value="1"/>
</dbReference>
<organism evidence="2 3">
    <name type="scientific">Bradyrhizobium pachyrhizi</name>
    <dbReference type="NCBI Taxonomy" id="280333"/>
    <lineage>
        <taxon>Bacteria</taxon>
        <taxon>Pseudomonadati</taxon>
        <taxon>Pseudomonadota</taxon>
        <taxon>Alphaproteobacteria</taxon>
        <taxon>Hyphomicrobiales</taxon>
        <taxon>Nitrobacteraceae</taxon>
        <taxon>Bradyrhizobium</taxon>
    </lineage>
</organism>